<reference evidence="2 3" key="1">
    <citation type="submission" date="2023-04" db="EMBL/GenBank/DDBJ databases">
        <title>Genome of Basidiobolus ranarum AG-B5.</title>
        <authorList>
            <person name="Stajich J.E."/>
            <person name="Carter-House D."/>
            <person name="Gryganskyi A."/>
        </authorList>
    </citation>
    <scope>NUCLEOTIDE SEQUENCE [LARGE SCALE GENOMIC DNA]</scope>
    <source>
        <strain evidence="2 3">AG-B5</strain>
    </source>
</reference>
<evidence type="ECO:0000313" key="3">
    <source>
        <dbReference type="Proteomes" id="UP001479436"/>
    </source>
</evidence>
<dbReference type="Proteomes" id="UP001479436">
    <property type="component" value="Unassembled WGS sequence"/>
</dbReference>
<comment type="caution">
    <text evidence="2">The sequence shown here is derived from an EMBL/GenBank/DDBJ whole genome shotgun (WGS) entry which is preliminary data.</text>
</comment>
<gene>
    <name evidence="2" type="ORF">K7432_010332</name>
</gene>
<organism evidence="2 3">
    <name type="scientific">Basidiobolus ranarum</name>
    <dbReference type="NCBI Taxonomy" id="34480"/>
    <lineage>
        <taxon>Eukaryota</taxon>
        <taxon>Fungi</taxon>
        <taxon>Fungi incertae sedis</taxon>
        <taxon>Zoopagomycota</taxon>
        <taxon>Entomophthoromycotina</taxon>
        <taxon>Basidiobolomycetes</taxon>
        <taxon>Basidiobolales</taxon>
        <taxon>Basidiobolaceae</taxon>
        <taxon>Basidiobolus</taxon>
    </lineage>
</organism>
<evidence type="ECO:0000313" key="2">
    <source>
        <dbReference type="EMBL" id="KAK9763211.1"/>
    </source>
</evidence>
<sequence length="233" mass="27176">MTIDYQSTRYEEYSYPPTHSAVYYEDVYYHLYAISQKKLLSITESRIDQGVRKAVLINNLFRHLPPSQEGVYIADREKGNYQSESVPTIELEEQSWFDSCLEDLHDDEDEYDNSDEEMEWSWSSSNAPEESFMDYDSSSPQSHATPPYYFHQSKERFEIDDPHAHCIMRNTPGEPQSTPNSLATTPQENQAYLSRYFCRDSAVPSNDVPNDKTWSGNSRKFSLGCYSNHLFYL</sequence>
<feature type="compositionally biased region" description="Acidic residues" evidence="1">
    <location>
        <begin position="107"/>
        <end position="119"/>
    </location>
</feature>
<proteinExistence type="predicted"/>
<accession>A0ABR2WP42</accession>
<protein>
    <submittedName>
        <fullName evidence="2">Uncharacterized protein</fullName>
    </submittedName>
</protein>
<evidence type="ECO:0000256" key="1">
    <source>
        <dbReference type="SAM" id="MobiDB-lite"/>
    </source>
</evidence>
<dbReference type="EMBL" id="JASJQH010000704">
    <property type="protein sequence ID" value="KAK9763211.1"/>
    <property type="molecule type" value="Genomic_DNA"/>
</dbReference>
<feature type="region of interest" description="Disordered" evidence="1">
    <location>
        <begin position="107"/>
        <end position="144"/>
    </location>
</feature>
<keyword evidence="3" id="KW-1185">Reference proteome</keyword>
<name>A0ABR2WP42_9FUNG</name>